<dbReference type="CDD" id="cd00865">
    <property type="entry name" value="PEBP_bact_arch"/>
    <property type="match status" value="1"/>
</dbReference>
<reference evidence="1 2" key="1">
    <citation type="journal article" date="2012" name="BMC Genomics">
        <title>Comparative genomics of the classical Bordetella subspecies: the evolution and exchange of virulence-associated diversity amongst closely related pathogens.</title>
        <authorList>
            <person name="Park J."/>
            <person name="Zhang Y."/>
            <person name="Buboltz A.M."/>
            <person name="Zhang X."/>
            <person name="Schuster S.C."/>
            <person name="Ahuja U."/>
            <person name="Liu M."/>
            <person name="Miller J.F."/>
            <person name="Sebaihia M."/>
            <person name="Bentley S.D."/>
            <person name="Parkhill J."/>
            <person name="Harvill E.T."/>
        </authorList>
    </citation>
    <scope>NUCLEOTIDE SEQUENCE [LARGE SCALE GENOMIC DNA]</scope>
    <source>
        <strain evidence="1 2">253</strain>
    </source>
</reference>
<dbReference type="HOGENOM" id="CLU_083918_0_0_4"/>
<dbReference type="GeneID" id="93205676"/>
<protein>
    <recommendedName>
        <fullName evidence="3">Phospholipid-binding protein</fullName>
    </recommendedName>
</protein>
<dbReference type="Gene3D" id="3.90.280.10">
    <property type="entry name" value="PEBP-like"/>
    <property type="match status" value="1"/>
</dbReference>
<accession>A0A0C6P883</accession>
<evidence type="ECO:0000313" key="1">
    <source>
        <dbReference type="EMBL" id="CCJ55987.1"/>
    </source>
</evidence>
<evidence type="ECO:0000313" key="2">
    <source>
        <dbReference type="Proteomes" id="UP000007564"/>
    </source>
</evidence>
<dbReference type="PANTHER" id="PTHR30289:SF1">
    <property type="entry name" value="PEBP (PHOSPHATIDYLETHANOLAMINE-BINDING PROTEIN) FAMILY PROTEIN"/>
    <property type="match status" value="1"/>
</dbReference>
<gene>
    <name evidence="1" type="ORF">BN112_4073</name>
</gene>
<organism evidence="1 2">
    <name type="scientific">Bordetella bronchiseptica 253</name>
    <dbReference type="NCBI Taxonomy" id="568707"/>
    <lineage>
        <taxon>Bacteria</taxon>
        <taxon>Pseudomonadati</taxon>
        <taxon>Pseudomonadota</taxon>
        <taxon>Betaproteobacteria</taxon>
        <taxon>Burkholderiales</taxon>
        <taxon>Alcaligenaceae</taxon>
        <taxon>Bordetella</taxon>
    </lineage>
</organism>
<dbReference type="SUPFAM" id="SSF49777">
    <property type="entry name" value="PEBP-like"/>
    <property type="match status" value="1"/>
</dbReference>
<proteinExistence type="predicted"/>
<dbReference type="InterPro" id="IPR008914">
    <property type="entry name" value="PEBP"/>
</dbReference>
<dbReference type="KEGG" id="bbh:BN112_4073"/>
<dbReference type="PANTHER" id="PTHR30289">
    <property type="entry name" value="UNCHARACTERIZED PROTEIN YBCL-RELATED"/>
    <property type="match status" value="1"/>
</dbReference>
<dbReference type="RefSeq" id="WP_003814875.1">
    <property type="nucleotide sequence ID" value="NC_019382.1"/>
</dbReference>
<dbReference type="AlphaFoldDB" id="A0A0C6P883"/>
<sequence length="218" mass="23866">MNLSSLSFSDNESIPERYAFGRIDAQSHVALADNFNPQFSWDDVPDGTLSFALICHDPDVPSQPDDVNQEGRTVPADLPRVDFFHWVLVDLAADMREIQEGAFSDGITPRGKGGPLAPNNARQGVNDYTGWFAADRDMNGDYFGYDGPCPPWNDERVHHYVFTLYALDVPSLNLQGSFTGLDALKAMQGHVLAQASLTGTYTLNPDLAPRQIGATTSS</sequence>
<evidence type="ECO:0008006" key="3">
    <source>
        <dbReference type="Google" id="ProtNLM"/>
    </source>
</evidence>
<name>A0A0C6P883_BORBO</name>
<dbReference type="Pfam" id="PF01161">
    <property type="entry name" value="PBP"/>
    <property type="match status" value="1"/>
</dbReference>
<dbReference type="EMBL" id="HE965806">
    <property type="protein sequence ID" value="CCJ55987.1"/>
    <property type="molecule type" value="Genomic_DNA"/>
</dbReference>
<dbReference type="OrthoDB" id="9797506at2"/>
<dbReference type="NCBIfam" id="TIGR00481">
    <property type="entry name" value="YbhB/YbcL family Raf kinase inhibitor-like protein"/>
    <property type="match status" value="1"/>
</dbReference>
<dbReference type="InterPro" id="IPR005247">
    <property type="entry name" value="YbhB_YbcL/LppC-like"/>
</dbReference>
<dbReference type="InterPro" id="IPR036610">
    <property type="entry name" value="PEBP-like_sf"/>
</dbReference>
<dbReference type="Proteomes" id="UP000007564">
    <property type="component" value="Chromosome"/>
</dbReference>